<sequence>MCSFKNILVLTLTAGLFGAIDAYQVGLENRTLEQIHTAALTEGGIVTLWHGGDEANQVDGLKTAFEARFPGMTLNLTADLSKYIDGRVDLQLAGDNVFVDSIMLQTLHDFPRWKAEGALMNYKPLGFKEIYPEFKDADGAYTGMSVFGWSNIWNTNFVTTPPKEYTDYLKPEFKNKLAITYPNDDDAVIWQFDLIIKKYGWKWFDDLLLQNPRWVRGTATAVGLIMSSNGTYVATFGSGIGLNTFDPLGISFPTESNFTSWSQTGAILKKAPHPDGAKLLHSWMLSLERQNGGGWSPRRDANAPANLPAIKEMPATDPAAFIPWMEDRAAVERLRFIVEDKIGPAQGLSPLIDDL</sequence>
<evidence type="ECO:0000313" key="4">
    <source>
        <dbReference type="Proteomes" id="UP000664132"/>
    </source>
</evidence>
<dbReference type="OrthoDB" id="124329at2759"/>
<organism evidence="3 4">
    <name type="scientific">Cadophora malorum</name>
    <dbReference type="NCBI Taxonomy" id="108018"/>
    <lineage>
        <taxon>Eukaryota</taxon>
        <taxon>Fungi</taxon>
        <taxon>Dikarya</taxon>
        <taxon>Ascomycota</taxon>
        <taxon>Pezizomycotina</taxon>
        <taxon>Leotiomycetes</taxon>
        <taxon>Helotiales</taxon>
        <taxon>Ploettnerulaceae</taxon>
        <taxon>Cadophora</taxon>
    </lineage>
</organism>
<keyword evidence="1 2" id="KW-0732">Signal</keyword>
<evidence type="ECO:0000313" key="3">
    <source>
        <dbReference type="EMBL" id="KAG4422660.1"/>
    </source>
</evidence>
<feature type="chain" id="PRO_5034157831" description="ABC-type Fe3+ transport system" evidence="2">
    <location>
        <begin position="23"/>
        <end position="355"/>
    </location>
</feature>
<proteinExistence type="predicted"/>
<dbReference type="PANTHER" id="PTHR30006:SF2">
    <property type="entry name" value="ABC TRANSPORTER SUBSTRATE-BINDING PROTEIN"/>
    <property type="match status" value="1"/>
</dbReference>
<accession>A0A8H8BSH6</accession>
<dbReference type="AlphaFoldDB" id="A0A8H8BSH6"/>
<keyword evidence="4" id="KW-1185">Reference proteome</keyword>
<comment type="caution">
    <text evidence="3">The sequence shown here is derived from an EMBL/GenBank/DDBJ whole genome shotgun (WGS) entry which is preliminary data.</text>
</comment>
<protein>
    <recommendedName>
        <fullName evidence="5">ABC-type Fe3+ transport system</fullName>
    </recommendedName>
</protein>
<gene>
    <name evidence="3" type="ORF">IFR04_004138</name>
</gene>
<evidence type="ECO:0008006" key="5">
    <source>
        <dbReference type="Google" id="ProtNLM"/>
    </source>
</evidence>
<evidence type="ECO:0000256" key="1">
    <source>
        <dbReference type="ARBA" id="ARBA00022729"/>
    </source>
</evidence>
<dbReference type="PANTHER" id="PTHR30006">
    <property type="entry name" value="THIAMINE-BINDING PERIPLASMIC PROTEIN-RELATED"/>
    <property type="match status" value="1"/>
</dbReference>
<evidence type="ECO:0000256" key="2">
    <source>
        <dbReference type="SAM" id="SignalP"/>
    </source>
</evidence>
<dbReference type="Gene3D" id="3.40.190.10">
    <property type="entry name" value="Periplasmic binding protein-like II"/>
    <property type="match status" value="2"/>
</dbReference>
<name>A0A8H8BSH6_9HELO</name>
<feature type="signal peptide" evidence="2">
    <location>
        <begin position="1"/>
        <end position="22"/>
    </location>
</feature>
<dbReference type="Proteomes" id="UP000664132">
    <property type="component" value="Unassembled WGS sequence"/>
</dbReference>
<reference evidence="3" key="1">
    <citation type="submission" date="2021-02" db="EMBL/GenBank/DDBJ databases">
        <title>Genome sequence Cadophora malorum strain M34.</title>
        <authorList>
            <person name="Stefanovic E."/>
            <person name="Vu D."/>
            <person name="Scully C."/>
            <person name="Dijksterhuis J."/>
            <person name="Roader J."/>
            <person name="Houbraken J."/>
        </authorList>
    </citation>
    <scope>NUCLEOTIDE SEQUENCE</scope>
    <source>
        <strain evidence="3">M34</strain>
    </source>
</reference>
<dbReference type="SUPFAM" id="SSF53850">
    <property type="entry name" value="Periplasmic binding protein-like II"/>
    <property type="match status" value="1"/>
</dbReference>
<dbReference type="EMBL" id="JAFJYH010000045">
    <property type="protein sequence ID" value="KAG4422660.1"/>
    <property type="molecule type" value="Genomic_DNA"/>
</dbReference>